<proteinExistence type="inferred from homology"/>
<dbReference type="EMBL" id="BTGB01000003">
    <property type="protein sequence ID" value="GMM45998.1"/>
    <property type="molecule type" value="Genomic_DNA"/>
</dbReference>
<organism evidence="2 3">
    <name type="scientific">Pichia kluyveri</name>
    <name type="common">Yeast</name>
    <dbReference type="NCBI Taxonomy" id="36015"/>
    <lineage>
        <taxon>Eukaryota</taxon>
        <taxon>Fungi</taxon>
        <taxon>Dikarya</taxon>
        <taxon>Ascomycota</taxon>
        <taxon>Saccharomycotina</taxon>
        <taxon>Pichiomycetes</taxon>
        <taxon>Pichiales</taxon>
        <taxon>Pichiaceae</taxon>
        <taxon>Pichia</taxon>
    </lineage>
</organism>
<gene>
    <name evidence="2" type="ORF">DAPK24_025730</name>
</gene>
<dbReference type="InterPro" id="IPR043129">
    <property type="entry name" value="ATPase_NBD"/>
</dbReference>
<evidence type="ECO:0000256" key="1">
    <source>
        <dbReference type="RuleBase" id="RU000487"/>
    </source>
</evidence>
<comment type="caution">
    <text evidence="2">The sequence shown here is derived from an EMBL/GenBank/DDBJ whole genome shotgun (WGS) entry which is preliminary data.</text>
</comment>
<accession>A0AAV5R473</accession>
<dbReference type="SUPFAM" id="SSF53067">
    <property type="entry name" value="Actin-like ATPase domain"/>
    <property type="match status" value="2"/>
</dbReference>
<comment type="similarity">
    <text evidence="1">Belongs to the actin family.</text>
</comment>
<evidence type="ECO:0000313" key="3">
    <source>
        <dbReference type="Proteomes" id="UP001378960"/>
    </source>
</evidence>
<keyword evidence="3" id="KW-1185">Reference proteome</keyword>
<dbReference type="Gene3D" id="3.90.640.60">
    <property type="match status" value="1"/>
</dbReference>
<dbReference type="SMART" id="SM00268">
    <property type="entry name" value="ACTIN"/>
    <property type="match status" value="1"/>
</dbReference>
<reference evidence="2 3" key="1">
    <citation type="journal article" date="2023" name="Elife">
        <title>Identification of key yeast species and microbe-microbe interactions impacting larval growth of Drosophila in the wild.</title>
        <authorList>
            <person name="Mure A."/>
            <person name="Sugiura Y."/>
            <person name="Maeda R."/>
            <person name="Honda K."/>
            <person name="Sakurai N."/>
            <person name="Takahashi Y."/>
            <person name="Watada M."/>
            <person name="Katoh T."/>
            <person name="Gotoh A."/>
            <person name="Gotoh Y."/>
            <person name="Taniguchi I."/>
            <person name="Nakamura K."/>
            <person name="Hayashi T."/>
            <person name="Katayama T."/>
            <person name="Uemura T."/>
            <person name="Hattori Y."/>
        </authorList>
    </citation>
    <scope>NUCLEOTIDE SEQUENCE [LARGE SCALE GENOMIC DNA]</scope>
    <source>
        <strain evidence="2 3">PK-24</strain>
    </source>
</reference>
<dbReference type="PANTHER" id="PTHR11937">
    <property type="entry name" value="ACTIN"/>
    <property type="match status" value="1"/>
</dbReference>
<protein>
    <submittedName>
        <fullName evidence="2">Arp9 protein</fullName>
    </submittedName>
</protein>
<dbReference type="Pfam" id="PF00022">
    <property type="entry name" value="Actin"/>
    <property type="match status" value="1"/>
</dbReference>
<dbReference type="InterPro" id="IPR004000">
    <property type="entry name" value="Actin"/>
</dbReference>
<dbReference type="AlphaFoldDB" id="A0AAV5R473"/>
<name>A0AAV5R473_PICKL</name>
<evidence type="ECO:0000313" key="2">
    <source>
        <dbReference type="EMBL" id="GMM45998.1"/>
    </source>
</evidence>
<dbReference type="Gene3D" id="3.30.420.40">
    <property type="match status" value="2"/>
</dbReference>
<sequence>MAPGGYKDDTYLIVQPGSEHTLLSLGLTDPLETPKLSVPTVVYKSNDNDDYSLSNVEGYNEIRPIIAGRIVDIKALEFLLHTLIVTVLKEREEDEELTDLSIESVNLLIIQSSTRWSPLSIELLTKYAFENMNVHGFSIVPFELACMFAHGSIANSIVIDIGYEKSEILPIVDYQLYSPSKKVIDKGSLSINQTLSRLLPNLTAKQIEILKKSSIFECLSEEDAKKSFFGMEGLIENLPNTDDGEGNGNDEDGVLDIAAIVTSEKSTREILESNTNKLKNKQKNSLKPNSELETNTFYDFDGNQITVGKERFQGCNDLIEDLVLNIYHCLRKVPDLKKRQECYDNIIFTGQTSKIKGLKEKIMFHLFDNYVYLSDNKLLQPQAQFRNDIRPIDDASLTQVPRHLRLVPKVDYFSEWKKNGFEDCSFLGAQILSKQVFSQGNEFCLTKDSYEETGPTAIWSIRL</sequence>
<dbReference type="Proteomes" id="UP001378960">
    <property type="component" value="Unassembled WGS sequence"/>
</dbReference>